<dbReference type="AlphaFoldDB" id="A0A199XR52"/>
<name>A0A199XR52_9FLAO</name>
<proteinExistence type="predicted"/>
<reference evidence="1 2" key="1">
    <citation type="submission" date="2016-06" db="EMBL/GenBank/DDBJ databases">
        <title>Draft genome sequence of Flavobacterium succinicans strain DD5b.</title>
        <authorList>
            <person name="Poehlein A."/>
            <person name="Daniel R."/>
            <person name="Simeonova D.D."/>
        </authorList>
    </citation>
    <scope>NUCLEOTIDE SEQUENCE [LARGE SCALE GENOMIC DNA]</scope>
    <source>
        <strain evidence="1 2">DD5b</strain>
    </source>
</reference>
<organism evidence="1 2">
    <name type="scientific">Flavobacterium succinicans</name>
    <dbReference type="NCBI Taxonomy" id="29536"/>
    <lineage>
        <taxon>Bacteria</taxon>
        <taxon>Pseudomonadati</taxon>
        <taxon>Bacteroidota</taxon>
        <taxon>Flavobacteriia</taxon>
        <taxon>Flavobacteriales</taxon>
        <taxon>Flavobacteriaceae</taxon>
        <taxon>Flavobacterium</taxon>
    </lineage>
</organism>
<comment type="caution">
    <text evidence="1">The sequence shown here is derived from an EMBL/GenBank/DDBJ whole genome shotgun (WGS) entry which is preliminary data.</text>
</comment>
<dbReference type="Proteomes" id="UP000093807">
    <property type="component" value="Unassembled WGS sequence"/>
</dbReference>
<dbReference type="EMBL" id="JMTM01000046">
    <property type="protein sequence ID" value="OAZ03804.1"/>
    <property type="molecule type" value="Genomic_DNA"/>
</dbReference>
<evidence type="ECO:0008006" key="3">
    <source>
        <dbReference type="Google" id="ProtNLM"/>
    </source>
</evidence>
<gene>
    <name evidence="1" type="ORF">FLB_14910</name>
</gene>
<evidence type="ECO:0000313" key="1">
    <source>
        <dbReference type="EMBL" id="OAZ03804.1"/>
    </source>
</evidence>
<keyword evidence="2" id="KW-1185">Reference proteome</keyword>
<sequence>MYFWTHNTAIAPSGSDYVYTADDYASYTLTGGTGTSGNFVDANGNGVMDPNEEVVFNKPLGKIAAGQSFFVESKAIPTATQFVFNNNMRVAGNNSQFFKQVTNTKKTNTIEKNRIWLNLTNSGGAFKQLLVGYITGATNDWDNLYDGLTFDGQEFVDFYSVNQGKNLTVQGRALPFSEKDEVPLGYRSTIAGTFNIGIDNRDGALAGQAIWLEDKKTNTMHDLTKGKYTFIAIDGVENDRFVLKYTNKTLGTDDNELTDKALIVSVKNKKITVTSSAEAITQVQVFDLLGRKVYDKSKINTQEWTISNLSLNEQALIVKTTLANGAISNKKIIY</sequence>
<protein>
    <recommendedName>
        <fullName evidence="3">Por secretion system C-terminal sorting domain-containing protein</fullName>
    </recommendedName>
</protein>
<evidence type="ECO:0000313" key="2">
    <source>
        <dbReference type="Proteomes" id="UP000093807"/>
    </source>
</evidence>
<accession>A0A199XR52</accession>
<dbReference type="PATRIC" id="fig|29536.5.peg.1567"/>
<dbReference type="NCBIfam" id="NF033708">
    <property type="entry name" value="T9SS_Cterm_ChiA"/>
    <property type="match status" value="1"/>
</dbReference>